<protein>
    <submittedName>
        <fullName evidence="3">TRAP ABC transporter substrate-binding protein</fullName>
    </submittedName>
</protein>
<reference evidence="4" key="1">
    <citation type="journal article" date="2015" name="Genome Announc.">
        <title>Complete Genome Sequence of Herbaspirillum hiltneri N3 (DSM 17495), Isolated from Surface-Sterilized Wheat Roots.</title>
        <authorList>
            <person name="Guizelini D."/>
            <person name="Saizaki P.M."/>
            <person name="Coimbra N.A."/>
            <person name="Weiss V.A."/>
            <person name="Faoro H."/>
            <person name="Sfeir M.Z."/>
            <person name="Baura V.A."/>
            <person name="Monteiro R.A."/>
            <person name="Chubatsu L.S."/>
            <person name="Souza E.M."/>
            <person name="Cruz L.M."/>
            <person name="Pedrosa F.O."/>
            <person name="Raittz R.T."/>
            <person name="Marchaukoski J.N."/>
            <person name="Steffens M.B."/>
        </authorList>
    </citation>
    <scope>NUCLEOTIDE SEQUENCE [LARGE SCALE GENOMIC DNA]</scope>
    <source>
        <strain evidence="4">N3</strain>
    </source>
</reference>
<dbReference type="RefSeq" id="WP_053195774.1">
    <property type="nucleotide sequence ID" value="NZ_CP011409.1"/>
</dbReference>
<dbReference type="PANTHER" id="PTHR33376">
    <property type="match status" value="1"/>
</dbReference>
<evidence type="ECO:0000256" key="1">
    <source>
        <dbReference type="ARBA" id="ARBA00022729"/>
    </source>
</evidence>
<evidence type="ECO:0000313" key="3">
    <source>
        <dbReference type="EMBL" id="AKZ62268.1"/>
    </source>
</evidence>
<organism evidence="3 4">
    <name type="scientific">Herbaspirillum hiltneri N3</name>
    <dbReference type="NCBI Taxonomy" id="1262470"/>
    <lineage>
        <taxon>Bacteria</taxon>
        <taxon>Pseudomonadati</taxon>
        <taxon>Pseudomonadota</taxon>
        <taxon>Betaproteobacteria</taxon>
        <taxon>Burkholderiales</taxon>
        <taxon>Oxalobacteraceae</taxon>
        <taxon>Herbaspirillum</taxon>
    </lineage>
</organism>
<name>A0ABM5UYV0_9BURK</name>
<keyword evidence="4" id="KW-1185">Reference proteome</keyword>
<dbReference type="EMBL" id="CP011409">
    <property type="protein sequence ID" value="AKZ62268.1"/>
    <property type="molecule type" value="Genomic_DNA"/>
</dbReference>
<dbReference type="InterPro" id="IPR029061">
    <property type="entry name" value="THDP-binding"/>
</dbReference>
<dbReference type="PANTHER" id="PTHR33376:SF4">
    <property type="entry name" value="SIALIC ACID-BINDING PERIPLASMIC PROTEIN SIAP"/>
    <property type="match status" value="1"/>
</dbReference>
<gene>
    <name evidence="3" type="ORF">F506_05940</name>
</gene>
<evidence type="ECO:0000256" key="2">
    <source>
        <dbReference type="SAM" id="SignalP"/>
    </source>
</evidence>
<dbReference type="CDD" id="cd13602">
    <property type="entry name" value="PBP2_TRAP_BpDctp6_7"/>
    <property type="match status" value="1"/>
</dbReference>
<accession>A0ABM5UYV0</accession>
<sequence>MTTARFATLRRTVLTTVAMALLQAAPAFADTVSLRLINEYPATSVTASADLQFAAAVNKLSGGDIAVATLQETANPYKGKDQVNAVREGKAEIGTLFAGILGGADSFFLLSSLPFVVDDFEQAQSLFTCTRPELERHLAALNMRLLYATPWPPSGIWSARPVAEVADVKALSIRTYDDNSRGVFQRVGAQSVNLPFSAVGARLTSGELNAVLSSGDGGAGNRLWDYLPNFTAISYAIPLSYTVINNDAWNKLTPAQQSTLTQAAQQTNSANWATVKSRIQDNYARMTEHGMRLNLQPAAPLRTALRQAGQEQADSWWQQDKNNEIRARCVPPVQAK</sequence>
<dbReference type="Gene3D" id="3.40.190.170">
    <property type="entry name" value="Bacterial extracellular solute-binding protein, family 7"/>
    <property type="match status" value="1"/>
</dbReference>
<dbReference type="Proteomes" id="UP000063429">
    <property type="component" value="Chromosome"/>
</dbReference>
<feature type="signal peptide" evidence="2">
    <location>
        <begin position="1"/>
        <end position="29"/>
    </location>
</feature>
<dbReference type="NCBIfam" id="NF037995">
    <property type="entry name" value="TRAP_S1"/>
    <property type="match status" value="1"/>
</dbReference>
<proteinExistence type="predicted"/>
<feature type="chain" id="PRO_5045395067" evidence="2">
    <location>
        <begin position="30"/>
        <end position="336"/>
    </location>
</feature>
<evidence type="ECO:0000313" key="4">
    <source>
        <dbReference type="Proteomes" id="UP000063429"/>
    </source>
</evidence>
<dbReference type="Pfam" id="PF03480">
    <property type="entry name" value="DctP"/>
    <property type="match status" value="1"/>
</dbReference>
<dbReference type="InterPro" id="IPR018389">
    <property type="entry name" value="DctP_fam"/>
</dbReference>
<dbReference type="SUPFAM" id="SSF52518">
    <property type="entry name" value="Thiamin diphosphate-binding fold (THDP-binding)"/>
    <property type="match status" value="1"/>
</dbReference>
<keyword evidence="1 2" id="KW-0732">Signal</keyword>
<dbReference type="InterPro" id="IPR038404">
    <property type="entry name" value="TRAP_DctP_sf"/>
</dbReference>